<protein>
    <recommendedName>
        <fullName evidence="4">2Fe-2S ferredoxin-type domain-containing protein</fullName>
    </recommendedName>
</protein>
<comment type="caution">
    <text evidence="5">The sequence shown here is derived from an EMBL/GenBank/DDBJ whole genome shotgun (WGS) entry which is preliminary data.</text>
</comment>
<dbReference type="GO" id="GO:0046872">
    <property type="term" value="F:metal ion binding"/>
    <property type="evidence" value="ECO:0007669"/>
    <property type="project" value="UniProtKB-KW"/>
</dbReference>
<dbReference type="SUPFAM" id="SSF101874">
    <property type="entry name" value="YceI-like"/>
    <property type="match status" value="1"/>
</dbReference>
<proteinExistence type="predicted"/>
<dbReference type="PANTHER" id="PTHR45331:SF2">
    <property type="entry name" value="OXIDOREDUCTASE WITH IRON-SULFUR SUBUNIT"/>
    <property type="match status" value="1"/>
</dbReference>
<keyword evidence="1" id="KW-0479">Metal-binding</keyword>
<evidence type="ECO:0000256" key="2">
    <source>
        <dbReference type="ARBA" id="ARBA00023002"/>
    </source>
</evidence>
<evidence type="ECO:0000313" key="6">
    <source>
        <dbReference type="Proteomes" id="UP000268094"/>
    </source>
</evidence>
<dbReference type="InterPro" id="IPR036884">
    <property type="entry name" value="2Fe-2S-bd_dom_sf"/>
</dbReference>
<dbReference type="InterPro" id="IPR036761">
    <property type="entry name" value="TTHA0802/YceI-like_sf"/>
</dbReference>
<dbReference type="Proteomes" id="UP000268094">
    <property type="component" value="Unassembled WGS sequence"/>
</dbReference>
<keyword evidence="6" id="KW-1185">Reference proteome</keyword>
<dbReference type="Pfam" id="PF00111">
    <property type="entry name" value="Fer2"/>
    <property type="match status" value="1"/>
</dbReference>
<dbReference type="GO" id="GO:0051537">
    <property type="term" value="F:2 iron, 2 sulfur cluster binding"/>
    <property type="evidence" value="ECO:0007669"/>
    <property type="project" value="InterPro"/>
</dbReference>
<sequence>MTQTPKRTEREYTLHVNGIPRTVVAAGEDLLVDVLHEQLDLTGTKLSCGIGSCGACKVVAQKAPGSPKMAMLACYARMDSIEGLHFTTVEGLAGPDGELHPLQREFLECYSFQCGFSTPGFLMAADVLMDQLARGPIPVAQLDNRIRQAISGNVCRCTGYVKYAEAIKKTILADPRLTWETPGPAEPQRSVVSFRVRKQSSNDLEEKALVGFLDEVEATIRFEEWLRLDTCTAQVSARTRSVRTGEPVRDFNLGKFFFKTVESVDFTLDSVDTLDGRYQLDAVPFGTAIPVNIRGRVGALGIRLPVTADAVVTVLEGTSLRIVSRAPVTLDMRDLGFAVDSFAREFFLRLARTVEITFDLVLEKNEPRGPKVWATVPRTR</sequence>
<dbReference type="Gene3D" id="1.10.150.120">
    <property type="entry name" value="[2Fe-2S]-binding domain"/>
    <property type="match status" value="1"/>
</dbReference>
<dbReference type="InterPro" id="IPR036010">
    <property type="entry name" value="2Fe-2S_ferredoxin-like_sf"/>
</dbReference>
<dbReference type="InterPro" id="IPR001041">
    <property type="entry name" value="2Fe-2S_ferredoxin-type"/>
</dbReference>
<dbReference type="EMBL" id="RAVZ01000007">
    <property type="protein sequence ID" value="RKG93521.1"/>
    <property type="molecule type" value="Genomic_DNA"/>
</dbReference>
<name>A0A3A8JSV5_9BACT</name>
<dbReference type="InterPro" id="IPR006058">
    <property type="entry name" value="2Fe2S_fd_BS"/>
</dbReference>
<organism evidence="5 6">
    <name type="scientific">Corallococcus terminator</name>
    <dbReference type="NCBI Taxonomy" id="2316733"/>
    <lineage>
        <taxon>Bacteria</taxon>
        <taxon>Pseudomonadati</taxon>
        <taxon>Myxococcota</taxon>
        <taxon>Myxococcia</taxon>
        <taxon>Myxococcales</taxon>
        <taxon>Cystobacterineae</taxon>
        <taxon>Myxococcaceae</taxon>
        <taxon>Corallococcus</taxon>
    </lineage>
</organism>
<accession>A0A3A8JSV5</accession>
<reference evidence="6" key="1">
    <citation type="submission" date="2018-09" db="EMBL/GenBank/DDBJ databases">
        <authorList>
            <person name="Livingstone P.G."/>
            <person name="Whitworth D.E."/>
        </authorList>
    </citation>
    <scope>NUCLEOTIDE SEQUENCE [LARGE SCALE GENOMIC DNA]</scope>
    <source>
        <strain evidence="6">CA054A</strain>
    </source>
</reference>
<dbReference type="PANTHER" id="PTHR45331">
    <property type="entry name" value="OXIDOREDUCTASE, IRON-SULPHUR BINDING SUBUNIT-RELATED-RELATED"/>
    <property type="match status" value="1"/>
</dbReference>
<dbReference type="Gene3D" id="3.10.20.30">
    <property type="match status" value="1"/>
</dbReference>
<dbReference type="Pfam" id="PF01799">
    <property type="entry name" value="Fer2_2"/>
    <property type="match status" value="1"/>
</dbReference>
<dbReference type="InterPro" id="IPR012675">
    <property type="entry name" value="Beta-grasp_dom_sf"/>
</dbReference>
<keyword evidence="3" id="KW-0408">Iron</keyword>
<feature type="domain" description="2Fe-2S ferredoxin-type" evidence="4">
    <location>
        <begin position="10"/>
        <end position="92"/>
    </location>
</feature>
<gene>
    <name evidence="5" type="ORF">D7V88_02190</name>
</gene>
<evidence type="ECO:0000259" key="4">
    <source>
        <dbReference type="PROSITE" id="PS51085"/>
    </source>
</evidence>
<dbReference type="GO" id="GO:0016903">
    <property type="term" value="F:oxidoreductase activity, acting on the aldehyde or oxo group of donors"/>
    <property type="evidence" value="ECO:0007669"/>
    <property type="project" value="TreeGrafter"/>
</dbReference>
<evidence type="ECO:0000256" key="1">
    <source>
        <dbReference type="ARBA" id="ARBA00022723"/>
    </source>
</evidence>
<dbReference type="InterPro" id="IPR052914">
    <property type="entry name" value="Aldehyde_Oxdr_Iron-Sulfur"/>
</dbReference>
<keyword evidence="2" id="KW-0560">Oxidoreductase</keyword>
<dbReference type="SUPFAM" id="SSF54292">
    <property type="entry name" value="2Fe-2S ferredoxin-like"/>
    <property type="match status" value="1"/>
</dbReference>
<dbReference type="Gene3D" id="2.40.128.110">
    <property type="entry name" value="Lipid/polyisoprenoid-binding, YceI-like"/>
    <property type="match status" value="1"/>
</dbReference>
<evidence type="ECO:0000256" key="3">
    <source>
        <dbReference type="ARBA" id="ARBA00023004"/>
    </source>
</evidence>
<dbReference type="OrthoDB" id="9775084at2"/>
<dbReference type="PROSITE" id="PS00197">
    <property type="entry name" value="2FE2S_FER_1"/>
    <property type="match status" value="1"/>
</dbReference>
<dbReference type="CDD" id="cd00207">
    <property type="entry name" value="fer2"/>
    <property type="match status" value="1"/>
</dbReference>
<evidence type="ECO:0000313" key="5">
    <source>
        <dbReference type="EMBL" id="RKG93521.1"/>
    </source>
</evidence>
<dbReference type="PROSITE" id="PS51085">
    <property type="entry name" value="2FE2S_FER_2"/>
    <property type="match status" value="1"/>
</dbReference>
<dbReference type="InterPro" id="IPR002888">
    <property type="entry name" value="2Fe-2S-bd"/>
</dbReference>
<dbReference type="AlphaFoldDB" id="A0A3A8JSV5"/>
<dbReference type="RefSeq" id="WP_120538916.1">
    <property type="nucleotide sequence ID" value="NZ_RAVZ01000007.1"/>
</dbReference>
<dbReference type="SUPFAM" id="SSF47741">
    <property type="entry name" value="CO dehydrogenase ISP C-domain like"/>
    <property type="match status" value="1"/>
</dbReference>